<dbReference type="RefSeq" id="WP_145269885.1">
    <property type="nucleotide sequence ID" value="NZ_CP036426.1"/>
</dbReference>
<dbReference type="OrthoDB" id="9805366at2"/>
<dbReference type="InterPro" id="IPR010610">
    <property type="entry name" value="EryCIII-like_C"/>
</dbReference>
<dbReference type="Gene3D" id="3.40.50.2000">
    <property type="entry name" value="Glycogen Phosphorylase B"/>
    <property type="match status" value="2"/>
</dbReference>
<keyword evidence="2" id="KW-0808">Transferase</keyword>
<sequence length="416" mass="45206">MDPVIRPPTGRGPRFRLLFVAEAVTLAHVARPIALAQALDSGRFEIRLAVDPRHRPLWGDLPFPVRPIRSIPTEQFLGALARGRPCYDAATLRGYVREDLEVIREAAPDAIIGDFRLSLSISARLAGVPYLAITNAYWSPYARQRYPVPELRPLTNLLPLPLAGPLFRAVRPLAFASHTIPLNRVRREFGLASLGTDLRRIYTDADRVLYADFPGYVETSELPPGHHFVGPLLWSPAVATPEWWADIPDDRPAVYVNLGSSGRADLLPIVLDALADRPLTILAASLDRGRLGSIPPNTRLAPYLPGRQAAARAQLVICNGGSPATQQALAAATPVIGVAGNLDQHLNMQSVQRLGAGLTLRSDRLSPPAIRAAVGRILEAPSFSAAARSISGKFNQCSVNVVDRLFDDGFRKQSPS</sequence>
<dbReference type="Proteomes" id="UP000317835">
    <property type="component" value="Chromosome"/>
</dbReference>
<dbReference type="KEGG" id="tpla:ElP_26630"/>
<dbReference type="PANTHER" id="PTHR21015:SF22">
    <property type="entry name" value="GLYCOSYLTRANSFERASE"/>
    <property type="match status" value="1"/>
</dbReference>
<protein>
    <submittedName>
        <fullName evidence="2">PGL/p-HBAD biosynthesis glycosyltransferase</fullName>
        <ecNumber evidence="2">2.4.1.-</ecNumber>
    </submittedName>
</protein>
<proteinExistence type="predicted"/>
<name>A0A518H1Q4_9BACT</name>
<dbReference type="SUPFAM" id="SSF53756">
    <property type="entry name" value="UDP-Glycosyltransferase/glycogen phosphorylase"/>
    <property type="match status" value="1"/>
</dbReference>
<dbReference type="Pfam" id="PF06722">
    <property type="entry name" value="EryCIII-like_C"/>
    <property type="match status" value="1"/>
</dbReference>
<evidence type="ECO:0000313" key="3">
    <source>
        <dbReference type="Proteomes" id="UP000317835"/>
    </source>
</evidence>
<keyword evidence="3" id="KW-1185">Reference proteome</keyword>
<dbReference type="GO" id="GO:0016757">
    <property type="term" value="F:glycosyltransferase activity"/>
    <property type="evidence" value="ECO:0007669"/>
    <property type="project" value="UniProtKB-KW"/>
</dbReference>
<dbReference type="EC" id="2.4.1.-" evidence="2"/>
<accession>A0A518H1Q4</accession>
<feature type="domain" description="Erythromycin biosynthesis protein CIII-like C-terminal" evidence="1">
    <location>
        <begin position="282"/>
        <end position="390"/>
    </location>
</feature>
<reference evidence="2 3" key="1">
    <citation type="submission" date="2019-02" db="EMBL/GenBank/DDBJ databases">
        <title>Deep-cultivation of Planctomycetes and their phenomic and genomic characterization uncovers novel biology.</title>
        <authorList>
            <person name="Wiegand S."/>
            <person name="Jogler M."/>
            <person name="Boedeker C."/>
            <person name="Pinto D."/>
            <person name="Vollmers J."/>
            <person name="Rivas-Marin E."/>
            <person name="Kohn T."/>
            <person name="Peeters S.H."/>
            <person name="Heuer A."/>
            <person name="Rast P."/>
            <person name="Oberbeckmann S."/>
            <person name="Bunk B."/>
            <person name="Jeske O."/>
            <person name="Meyerdierks A."/>
            <person name="Storesund J.E."/>
            <person name="Kallscheuer N."/>
            <person name="Luecker S."/>
            <person name="Lage O.M."/>
            <person name="Pohl T."/>
            <person name="Merkel B.J."/>
            <person name="Hornburger P."/>
            <person name="Mueller R.-W."/>
            <person name="Bruemmer F."/>
            <person name="Labrenz M."/>
            <person name="Spormann A.M."/>
            <person name="Op den Camp H."/>
            <person name="Overmann J."/>
            <person name="Amann R."/>
            <person name="Jetten M.S.M."/>
            <person name="Mascher T."/>
            <person name="Medema M.H."/>
            <person name="Devos D.P."/>
            <person name="Kaster A.-K."/>
            <person name="Ovreas L."/>
            <person name="Rohde M."/>
            <person name="Galperin M.Y."/>
            <person name="Jogler C."/>
        </authorList>
    </citation>
    <scope>NUCLEOTIDE SEQUENCE [LARGE SCALE GENOMIC DNA]</scope>
    <source>
        <strain evidence="2 3">ElP</strain>
    </source>
</reference>
<dbReference type="AlphaFoldDB" id="A0A518H1Q4"/>
<gene>
    <name evidence="2" type="ORF">ElP_26630</name>
</gene>
<evidence type="ECO:0000313" key="2">
    <source>
        <dbReference type="EMBL" id="QDV34767.1"/>
    </source>
</evidence>
<organism evidence="2 3">
    <name type="scientific">Tautonia plasticadhaerens</name>
    <dbReference type="NCBI Taxonomy" id="2527974"/>
    <lineage>
        <taxon>Bacteria</taxon>
        <taxon>Pseudomonadati</taxon>
        <taxon>Planctomycetota</taxon>
        <taxon>Planctomycetia</taxon>
        <taxon>Isosphaerales</taxon>
        <taxon>Isosphaeraceae</taxon>
        <taxon>Tautonia</taxon>
    </lineage>
</organism>
<keyword evidence="2" id="KW-0328">Glycosyltransferase</keyword>
<evidence type="ECO:0000259" key="1">
    <source>
        <dbReference type="Pfam" id="PF06722"/>
    </source>
</evidence>
<dbReference type="EMBL" id="CP036426">
    <property type="protein sequence ID" value="QDV34767.1"/>
    <property type="molecule type" value="Genomic_DNA"/>
</dbReference>
<dbReference type="PANTHER" id="PTHR21015">
    <property type="entry name" value="UDP-N-ACETYLGLUCOSAMINE--N-ACETYLMURAMYL-(PENTAPEPTIDE) PYROPHOSPHORYL-UNDECAPRENOL N-ACETYLGLUCOSAMINE TRANSFERASE 1"/>
    <property type="match status" value="1"/>
</dbReference>